<evidence type="ECO:0000256" key="5">
    <source>
        <dbReference type="PIRSR" id="PIRSR604294-1"/>
    </source>
</evidence>
<evidence type="ECO:0000256" key="3">
    <source>
        <dbReference type="ARBA" id="ARBA00023002"/>
    </source>
</evidence>
<dbReference type="PANTHER" id="PTHR10543">
    <property type="entry name" value="BETA-CAROTENE DIOXYGENASE"/>
    <property type="match status" value="1"/>
</dbReference>
<dbReference type="Proteomes" id="UP000184330">
    <property type="component" value="Unassembled WGS sequence"/>
</dbReference>
<keyword evidence="4 5" id="KW-0408">Iron</keyword>
<dbReference type="OrthoDB" id="1069523at2759"/>
<keyword evidence="7" id="KW-1185">Reference proteome</keyword>
<dbReference type="AlphaFoldDB" id="A0A1L7X5G2"/>
<dbReference type="STRING" id="576137.A0A1L7X5G2"/>
<organism evidence="6 7">
    <name type="scientific">Phialocephala subalpina</name>
    <dbReference type="NCBI Taxonomy" id="576137"/>
    <lineage>
        <taxon>Eukaryota</taxon>
        <taxon>Fungi</taxon>
        <taxon>Dikarya</taxon>
        <taxon>Ascomycota</taxon>
        <taxon>Pezizomycotina</taxon>
        <taxon>Leotiomycetes</taxon>
        <taxon>Helotiales</taxon>
        <taxon>Mollisiaceae</taxon>
        <taxon>Phialocephala</taxon>
        <taxon>Phialocephala fortinii species complex</taxon>
    </lineage>
</organism>
<evidence type="ECO:0000313" key="7">
    <source>
        <dbReference type="Proteomes" id="UP000184330"/>
    </source>
</evidence>
<evidence type="ECO:0000256" key="2">
    <source>
        <dbReference type="ARBA" id="ARBA00022723"/>
    </source>
</evidence>
<feature type="binding site" evidence="5">
    <location>
        <position position="233"/>
    </location>
    <ligand>
        <name>Fe cation</name>
        <dbReference type="ChEBI" id="CHEBI:24875"/>
        <note>catalytic</note>
    </ligand>
</feature>
<comment type="similarity">
    <text evidence="1">Belongs to the carotenoid oxygenase family.</text>
</comment>
<evidence type="ECO:0000256" key="4">
    <source>
        <dbReference type="ARBA" id="ARBA00023004"/>
    </source>
</evidence>
<evidence type="ECO:0000256" key="1">
    <source>
        <dbReference type="ARBA" id="ARBA00006787"/>
    </source>
</evidence>
<dbReference type="Pfam" id="PF03055">
    <property type="entry name" value="RPE65"/>
    <property type="match status" value="1"/>
</dbReference>
<dbReference type="GO" id="GO:0016121">
    <property type="term" value="P:carotene catabolic process"/>
    <property type="evidence" value="ECO:0007669"/>
    <property type="project" value="TreeGrafter"/>
</dbReference>
<feature type="binding site" evidence="5">
    <location>
        <position position="299"/>
    </location>
    <ligand>
        <name>Fe cation</name>
        <dbReference type="ChEBI" id="CHEBI:24875"/>
        <note>catalytic</note>
    </ligand>
</feature>
<dbReference type="GO" id="GO:0046872">
    <property type="term" value="F:metal ion binding"/>
    <property type="evidence" value="ECO:0007669"/>
    <property type="project" value="UniProtKB-KW"/>
</dbReference>
<comment type="cofactor">
    <cofactor evidence="5">
        <name>Fe(2+)</name>
        <dbReference type="ChEBI" id="CHEBI:29033"/>
    </cofactor>
    <text evidence="5">Binds 1 Fe(2+) ion per subunit.</text>
</comment>
<name>A0A1L7X5G2_9HELO</name>
<dbReference type="GO" id="GO:0010436">
    <property type="term" value="F:carotenoid dioxygenase activity"/>
    <property type="evidence" value="ECO:0007669"/>
    <property type="project" value="TreeGrafter"/>
</dbReference>
<sequence length="552" mass="61683">MEGIAAATTRLKAHQSLAYPDKPIYTGPEAPCRFEAEVYNCEVRGTIPDAIDGTYYRNMPDPQWAPKCPDDIYFNGDGCIDALRFHNGHVDFKQKHVRTRKFVLERAARGPLFGKFRNPWSDDPRVKDEVRSTANTHIVYYNKMLLALKEDSPAYALDPNTLDTIGLYDFDGQNTSPTSSAHPKIDPVTGEYITIGYEARGDGSPTIAYHVFDKNGKKTEECWFDAPFAGMTHDMGVTENWVVIIIAPLVCVSAEKQKEGYQHFAWDENTPVTFGLLPRRSPKPEDVKWFIYKSVYIVHCGNSFEEDGCVYIDTPVAYGNRMFFFPPLNDKSGKQRAVYKAHYARWRFDPNATDSYVEPQPLIEFSGEFPTVDNRYLTRKYRYAFLTATLEKSQEAGSTPLGSMGGLQNGIAMCDTHTGKISSWTAGPDTAMCEATFCPRSPDAAEADGYLISALNCRDKGLTCIVILDTRKIHEGPIAIISLPFRLRTGTHGSWVPAQELGERRELCDMQHVTEEMQQKFGQDHKVKLNNGNSVPSVNGSGVNGLASVGLI</sequence>
<dbReference type="InterPro" id="IPR004294">
    <property type="entry name" value="Carotenoid_Oase"/>
</dbReference>
<dbReference type="EMBL" id="FJOG01000015">
    <property type="protein sequence ID" value="CZR60251.1"/>
    <property type="molecule type" value="Genomic_DNA"/>
</dbReference>
<keyword evidence="3" id="KW-0560">Oxidoreductase</keyword>
<reference evidence="6 7" key="1">
    <citation type="submission" date="2016-03" db="EMBL/GenBank/DDBJ databases">
        <authorList>
            <person name="Ploux O."/>
        </authorList>
    </citation>
    <scope>NUCLEOTIDE SEQUENCE [LARGE SCALE GENOMIC DNA]</scope>
    <source>
        <strain evidence="6 7">UAMH 11012</strain>
    </source>
</reference>
<keyword evidence="6" id="KW-0223">Dioxygenase</keyword>
<keyword evidence="2 5" id="KW-0479">Metal-binding</keyword>
<feature type="binding site" evidence="5">
    <location>
        <position position="182"/>
    </location>
    <ligand>
        <name>Fe cation</name>
        <dbReference type="ChEBI" id="CHEBI:24875"/>
        <note>catalytic</note>
    </ligand>
</feature>
<feature type="binding site" evidence="5">
    <location>
        <position position="492"/>
    </location>
    <ligand>
        <name>Fe cation</name>
        <dbReference type="ChEBI" id="CHEBI:24875"/>
        <note>catalytic</note>
    </ligand>
</feature>
<gene>
    <name evidence="6" type="ORF">PAC_10147</name>
</gene>
<evidence type="ECO:0000313" key="6">
    <source>
        <dbReference type="EMBL" id="CZR60251.1"/>
    </source>
</evidence>
<dbReference type="PANTHER" id="PTHR10543:SF89">
    <property type="entry name" value="CAROTENOID 9,10(9',10')-CLEAVAGE DIOXYGENASE 1"/>
    <property type="match status" value="1"/>
</dbReference>
<accession>A0A1L7X5G2</accession>
<proteinExistence type="inferred from homology"/>
<protein>
    <submittedName>
        <fullName evidence="6">Related to lignostilbene dioxygenase</fullName>
    </submittedName>
</protein>